<accession>A0ABV7HCM6</accession>
<feature type="domain" description="Helix-turn-helix" evidence="1">
    <location>
        <begin position="5"/>
        <end position="52"/>
    </location>
</feature>
<dbReference type="SUPFAM" id="SSF46955">
    <property type="entry name" value="Putative DNA-binding domain"/>
    <property type="match status" value="1"/>
</dbReference>
<dbReference type="Proteomes" id="UP001595476">
    <property type="component" value="Unassembled WGS sequence"/>
</dbReference>
<dbReference type="RefSeq" id="WP_386717215.1">
    <property type="nucleotide sequence ID" value="NZ_JBHRSZ010000002.1"/>
</dbReference>
<dbReference type="InterPro" id="IPR010093">
    <property type="entry name" value="SinI_DNA-bd"/>
</dbReference>
<evidence type="ECO:0000313" key="3">
    <source>
        <dbReference type="Proteomes" id="UP001595476"/>
    </source>
</evidence>
<protein>
    <submittedName>
        <fullName evidence="2">Helix-turn-helix domain-containing protein</fullName>
    </submittedName>
</protein>
<evidence type="ECO:0000313" key="2">
    <source>
        <dbReference type="EMBL" id="MFC3150429.1"/>
    </source>
</evidence>
<gene>
    <name evidence="2" type="ORF">ACFOEK_05295</name>
</gene>
<proteinExistence type="predicted"/>
<comment type="caution">
    <text evidence="2">The sequence shown here is derived from an EMBL/GenBank/DDBJ whole genome shotgun (WGS) entry which is preliminary data.</text>
</comment>
<organism evidence="2 3">
    <name type="scientific">Litoribrevibacter euphylliae</name>
    <dbReference type="NCBI Taxonomy" id="1834034"/>
    <lineage>
        <taxon>Bacteria</taxon>
        <taxon>Pseudomonadati</taxon>
        <taxon>Pseudomonadota</taxon>
        <taxon>Gammaproteobacteria</taxon>
        <taxon>Oceanospirillales</taxon>
        <taxon>Oceanospirillaceae</taxon>
        <taxon>Litoribrevibacter</taxon>
    </lineage>
</organism>
<keyword evidence="3" id="KW-1185">Reference proteome</keyword>
<evidence type="ECO:0000259" key="1">
    <source>
        <dbReference type="Pfam" id="PF12728"/>
    </source>
</evidence>
<reference evidence="3" key="1">
    <citation type="journal article" date="2019" name="Int. J. Syst. Evol. Microbiol.">
        <title>The Global Catalogue of Microorganisms (GCM) 10K type strain sequencing project: providing services to taxonomists for standard genome sequencing and annotation.</title>
        <authorList>
            <consortium name="The Broad Institute Genomics Platform"/>
            <consortium name="The Broad Institute Genome Sequencing Center for Infectious Disease"/>
            <person name="Wu L."/>
            <person name="Ma J."/>
        </authorList>
    </citation>
    <scope>NUCLEOTIDE SEQUENCE [LARGE SCALE GENOMIC DNA]</scope>
    <source>
        <strain evidence="3">KCTC 52438</strain>
    </source>
</reference>
<name>A0ABV7HCM6_9GAMM</name>
<dbReference type="InterPro" id="IPR041657">
    <property type="entry name" value="HTH_17"/>
</dbReference>
<dbReference type="NCBIfam" id="TIGR01764">
    <property type="entry name" value="excise"/>
    <property type="match status" value="1"/>
</dbReference>
<sequence length="59" mass="6689">MSDVLLSVKEVADKLGVSEFTVKRYAKENLIASVKEGTEFKFKPEDVDHYIEITQKLNG</sequence>
<dbReference type="Gene3D" id="1.10.1660.10">
    <property type="match status" value="1"/>
</dbReference>
<dbReference type="Pfam" id="PF12728">
    <property type="entry name" value="HTH_17"/>
    <property type="match status" value="1"/>
</dbReference>
<dbReference type="InterPro" id="IPR009061">
    <property type="entry name" value="DNA-bd_dom_put_sf"/>
</dbReference>
<dbReference type="EMBL" id="JBHRSZ010000002">
    <property type="protein sequence ID" value="MFC3150429.1"/>
    <property type="molecule type" value="Genomic_DNA"/>
</dbReference>